<dbReference type="EMBL" id="LNQM01000007">
    <property type="protein sequence ID" value="KSU74038.1"/>
    <property type="molecule type" value="Genomic_DNA"/>
</dbReference>
<keyword evidence="3" id="KW-0378">Hydrolase</keyword>
<keyword evidence="3" id="KW-0255">Endonuclease</keyword>
<organism evidence="3 4">
    <name type="scientific">Pseudarthrobacter enclensis</name>
    <dbReference type="NCBI Taxonomy" id="993070"/>
    <lineage>
        <taxon>Bacteria</taxon>
        <taxon>Bacillati</taxon>
        <taxon>Actinomycetota</taxon>
        <taxon>Actinomycetes</taxon>
        <taxon>Micrococcales</taxon>
        <taxon>Micrococcaceae</taxon>
        <taxon>Pseudarthrobacter</taxon>
    </lineage>
</organism>
<feature type="region of interest" description="Disordered" evidence="1">
    <location>
        <begin position="449"/>
        <end position="500"/>
    </location>
</feature>
<evidence type="ECO:0000313" key="3">
    <source>
        <dbReference type="EMBL" id="KSU74038.1"/>
    </source>
</evidence>
<accession>A0A0V8IGX8</accession>
<dbReference type="Pfam" id="PF02720">
    <property type="entry name" value="DUF222"/>
    <property type="match status" value="1"/>
</dbReference>
<evidence type="ECO:0000313" key="4">
    <source>
        <dbReference type="Proteomes" id="UP000053199"/>
    </source>
</evidence>
<name>A0A0V8IGX8_9MICC</name>
<protein>
    <submittedName>
        <fullName evidence="3">Endonuclease</fullName>
    </submittedName>
</protein>
<dbReference type="CDD" id="cd00085">
    <property type="entry name" value="HNHc"/>
    <property type="match status" value="1"/>
</dbReference>
<feature type="domain" description="HNH nuclease" evidence="2">
    <location>
        <begin position="389"/>
        <end position="441"/>
    </location>
</feature>
<proteinExistence type="predicted"/>
<dbReference type="RefSeq" id="WP_058269009.1">
    <property type="nucleotide sequence ID" value="NZ_FMAZ01000006.1"/>
</dbReference>
<keyword evidence="3" id="KW-0540">Nuclease</keyword>
<dbReference type="AlphaFoldDB" id="A0A0V8IGX8"/>
<dbReference type="Proteomes" id="UP000053199">
    <property type="component" value="Unassembled WGS sequence"/>
</dbReference>
<keyword evidence="4" id="KW-1185">Reference proteome</keyword>
<feature type="compositionally biased region" description="Low complexity" evidence="1">
    <location>
        <begin position="449"/>
        <end position="462"/>
    </location>
</feature>
<gene>
    <name evidence="3" type="ORF">AS031_15320</name>
</gene>
<feature type="region of interest" description="Disordered" evidence="1">
    <location>
        <begin position="276"/>
        <end position="314"/>
    </location>
</feature>
<dbReference type="OrthoDB" id="5197219at2"/>
<dbReference type="InterPro" id="IPR003615">
    <property type="entry name" value="HNH_nuc"/>
</dbReference>
<dbReference type="GO" id="GO:0004519">
    <property type="term" value="F:endonuclease activity"/>
    <property type="evidence" value="ECO:0007669"/>
    <property type="project" value="UniProtKB-KW"/>
</dbReference>
<evidence type="ECO:0000259" key="2">
    <source>
        <dbReference type="SMART" id="SM00507"/>
    </source>
</evidence>
<feature type="compositionally biased region" description="Basic and acidic residues" evidence="1">
    <location>
        <begin position="287"/>
        <end position="299"/>
    </location>
</feature>
<dbReference type="SMART" id="SM00507">
    <property type="entry name" value="HNHc"/>
    <property type="match status" value="1"/>
</dbReference>
<comment type="caution">
    <text evidence="3">The sequence shown here is derived from an EMBL/GenBank/DDBJ whole genome shotgun (WGS) entry which is preliminary data.</text>
</comment>
<reference evidence="3 4" key="1">
    <citation type="journal article" date="2014" name="Arch. Microbiol.">
        <title>Arthrobacter enclensis sp. nov., isolated from sediment sample.</title>
        <authorList>
            <person name="Dastager S.G."/>
            <person name="Liu Q."/>
            <person name="Tang S.K."/>
            <person name="Krishnamurthi S."/>
            <person name="Lee J.C."/>
            <person name="Li W.J."/>
        </authorList>
    </citation>
    <scope>NUCLEOTIDE SEQUENCE [LARGE SCALE GENOMIC DNA]</scope>
    <source>
        <strain evidence="3 4">NIO-1008</strain>
    </source>
</reference>
<feature type="compositionally biased region" description="Basic and acidic residues" evidence="1">
    <location>
        <begin position="469"/>
        <end position="480"/>
    </location>
</feature>
<evidence type="ECO:0000256" key="1">
    <source>
        <dbReference type="SAM" id="MobiDB-lite"/>
    </source>
</evidence>
<dbReference type="InterPro" id="IPR003870">
    <property type="entry name" value="DUF222"/>
</dbReference>
<sequence>MGTAAVVRAFEEIRAALAVLDAEVGGALVDGAGCGSFAGRGAVADPLAALAGVCLDILAAARAVEARVAGVKAKAAVAYAESAAVVAGPGVPAQVQEMSAAAEIGCVLALGPRAAASFLATAHAVVTTLPRTLAGLQAGDLSWQHALVMADETAGLDTAGTAALEAHFLDPDANNPARGCRVGELPAHRFRVKARTWRERHHTESIEARHAKGVAERRVEYRPDRDGMAWLTAYLPADQASAVWDRLTSEARALQGPHERRTLTQLRADTYTTALLATHPAPRPTHTRPEPTSLDRTRQESGGTRAITGTRTGGVHGPVRAQVLVTVPVLSLMGLTDEPAVLDGYGPIPPSMARNLVAGGADSFYRVLVDPRDGAPLEIGRTSYRLTKAMRAWLRLRDGRCPFPGCSNHSLDNDADHLLAWANGGTTGISNLGQPCPKHHRLRHTTAWKPTPATKTTPPGWTSPTGRHYQSEHQDWEPPHRPPPHHPHAPWPPPAATGAIDITRHRGSPWEDALNQYLNTHT</sequence>
<dbReference type="STRING" id="993070.AS031_15320"/>